<dbReference type="InterPro" id="IPR011051">
    <property type="entry name" value="RmlC_Cupin_sf"/>
</dbReference>
<evidence type="ECO:0000313" key="2">
    <source>
        <dbReference type="EMBL" id="ABZ06240.1"/>
    </source>
</evidence>
<dbReference type="InterPro" id="IPR025979">
    <property type="entry name" value="ChrR-like_cupin_dom"/>
</dbReference>
<feature type="domain" description="ChrR-like cupin" evidence="1">
    <location>
        <begin position="22"/>
        <end position="106"/>
    </location>
</feature>
<gene>
    <name evidence="2" type="ORF">ALOHA_HF4000007I05ctg1g13</name>
</gene>
<accession>B3T0Y1</accession>
<dbReference type="Pfam" id="PF12973">
    <property type="entry name" value="Cupin_7"/>
    <property type="match status" value="1"/>
</dbReference>
<reference evidence="2" key="1">
    <citation type="journal article" date="2008" name="ISME J.">
        <title>Genomic patterns of recombination, clonal divergence and environment in marine microbial populations.</title>
        <authorList>
            <person name="Konstantinidis K.T."/>
            <person name="Delong E.F."/>
        </authorList>
    </citation>
    <scope>NUCLEOTIDE SEQUENCE</scope>
</reference>
<evidence type="ECO:0000259" key="1">
    <source>
        <dbReference type="Pfam" id="PF12973"/>
    </source>
</evidence>
<sequence length="116" mass="13186">MKKRKITNLSNVTFEPFDNYGSVVSGMSWHKITYNKETGQGTYILKMDPGAKSLPHEHTNYEEFLMLDGELMDPDNKVFKKGDFVTFEPGSAHSSHTKNGCLILVFMRGKNKPIKN</sequence>
<name>B3T0Y1_9ZZZZ</name>
<protein>
    <recommendedName>
        <fullName evidence="1">ChrR-like cupin domain-containing protein</fullName>
    </recommendedName>
</protein>
<dbReference type="Gene3D" id="2.60.120.10">
    <property type="entry name" value="Jelly Rolls"/>
    <property type="match status" value="1"/>
</dbReference>
<organism evidence="2">
    <name type="scientific">uncultured marine microorganism HF4000_007I05</name>
    <dbReference type="NCBI Taxonomy" id="455511"/>
    <lineage>
        <taxon>unclassified sequences</taxon>
        <taxon>environmental samples</taxon>
    </lineage>
</organism>
<proteinExistence type="predicted"/>
<dbReference type="EMBL" id="EU016570">
    <property type="protein sequence ID" value="ABZ06240.1"/>
    <property type="molecule type" value="Genomic_DNA"/>
</dbReference>
<dbReference type="InterPro" id="IPR014710">
    <property type="entry name" value="RmlC-like_jellyroll"/>
</dbReference>
<dbReference type="AlphaFoldDB" id="B3T0Y1"/>
<dbReference type="SUPFAM" id="SSF51182">
    <property type="entry name" value="RmlC-like cupins"/>
    <property type="match status" value="1"/>
</dbReference>
<dbReference type="CDD" id="cd02237">
    <property type="entry name" value="cupin_DAD_ChrR"/>
    <property type="match status" value="1"/>
</dbReference>